<dbReference type="RefSeq" id="WP_303975946.1">
    <property type="nucleotide sequence ID" value="NZ_JABZXR010000030.1"/>
</dbReference>
<dbReference type="AlphaFoldDB" id="A0A930LCF8"/>
<comment type="caution">
    <text evidence="1">The sequence shown here is derived from an EMBL/GenBank/DDBJ whole genome shotgun (WGS) entry which is preliminary data.</text>
</comment>
<proteinExistence type="predicted"/>
<gene>
    <name evidence="1" type="ORF">HXO64_06630</name>
</gene>
<evidence type="ECO:0000313" key="2">
    <source>
        <dbReference type="Proteomes" id="UP000756427"/>
    </source>
</evidence>
<accession>A0A930LCF8</accession>
<organism evidence="1 2">
    <name type="scientific">Rothia mucilaginosa</name>
    <dbReference type="NCBI Taxonomy" id="43675"/>
    <lineage>
        <taxon>Bacteria</taxon>
        <taxon>Bacillati</taxon>
        <taxon>Actinomycetota</taxon>
        <taxon>Actinomycetes</taxon>
        <taxon>Micrococcales</taxon>
        <taxon>Micrococcaceae</taxon>
        <taxon>Rothia</taxon>
    </lineage>
</organism>
<name>A0A930LCF8_9MICC</name>
<dbReference type="Proteomes" id="UP000756427">
    <property type="component" value="Unassembled WGS sequence"/>
</dbReference>
<sequence>MKAVAYILTRKPEADAAYLNAQGVPISVKDNADGTKFLALTVPRGHLPSEHYYLNPGDALVWNPDLKPISAAVVPEPLVSAIKRYLSSSKKSHR</sequence>
<dbReference type="EMBL" id="JABZXR010000030">
    <property type="protein sequence ID" value="MBF1664215.1"/>
    <property type="molecule type" value="Genomic_DNA"/>
</dbReference>
<evidence type="ECO:0000313" key="1">
    <source>
        <dbReference type="EMBL" id="MBF1664215.1"/>
    </source>
</evidence>
<reference evidence="1" key="1">
    <citation type="submission" date="2020-04" db="EMBL/GenBank/DDBJ databases">
        <title>Deep metagenomics examines the oral microbiome during advanced dental caries in children, revealing novel taxa and co-occurrences with host molecules.</title>
        <authorList>
            <person name="Baker J.L."/>
            <person name="Morton J.T."/>
            <person name="Dinis M."/>
            <person name="Alvarez R."/>
            <person name="Tran N.C."/>
            <person name="Knight R."/>
            <person name="Edlund A."/>
        </authorList>
    </citation>
    <scope>NUCLEOTIDE SEQUENCE</scope>
    <source>
        <strain evidence="1">JCVI_44_bin.2</strain>
    </source>
</reference>
<protein>
    <submittedName>
        <fullName evidence="1">Uncharacterized protein</fullName>
    </submittedName>
</protein>